<feature type="region of interest" description="Disordered" evidence="1">
    <location>
        <begin position="206"/>
        <end position="293"/>
    </location>
</feature>
<feature type="compositionally biased region" description="Polar residues" evidence="1">
    <location>
        <begin position="249"/>
        <end position="262"/>
    </location>
</feature>
<dbReference type="PATRIC" id="fig|755178.3.peg.2379"/>
<evidence type="ECO:0000313" key="4">
    <source>
        <dbReference type="Proteomes" id="UP000010480"/>
    </source>
</evidence>
<dbReference type="AlphaFoldDB" id="K9Z5A5"/>
<protein>
    <recommendedName>
        <fullName evidence="5">Lipoprotein</fullName>
    </recommendedName>
</protein>
<proteinExistence type="predicted"/>
<dbReference type="Proteomes" id="UP000010480">
    <property type="component" value="Chromosome"/>
</dbReference>
<feature type="chain" id="PRO_5003939114" description="Lipoprotein" evidence="2">
    <location>
        <begin position="21"/>
        <end position="293"/>
    </location>
</feature>
<dbReference type="KEGG" id="can:Cyan10605_2238"/>
<keyword evidence="4" id="KW-1185">Reference proteome</keyword>
<evidence type="ECO:0008006" key="5">
    <source>
        <dbReference type="Google" id="ProtNLM"/>
    </source>
</evidence>
<gene>
    <name evidence="3" type="ordered locus">Cyan10605_2238</name>
</gene>
<accession>K9Z5A5</accession>
<dbReference type="RefSeq" id="WP_015220049.1">
    <property type="nucleotide sequence ID" value="NC_019776.1"/>
</dbReference>
<evidence type="ECO:0000256" key="1">
    <source>
        <dbReference type="SAM" id="MobiDB-lite"/>
    </source>
</evidence>
<keyword evidence="2" id="KW-0732">Signal</keyword>
<feature type="compositionally biased region" description="Low complexity" evidence="1">
    <location>
        <begin position="263"/>
        <end position="273"/>
    </location>
</feature>
<feature type="compositionally biased region" description="Polar residues" evidence="1">
    <location>
        <begin position="215"/>
        <end position="241"/>
    </location>
</feature>
<dbReference type="OrthoDB" id="462679at2"/>
<dbReference type="STRING" id="755178.Cyan10605_2238"/>
<organism evidence="3 4">
    <name type="scientific">Cyanobacterium aponinum (strain PCC 10605)</name>
    <dbReference type="NCBI Taxonomy" id="755178"/>
    <lineage>
        <taxon>Bacteria</taxon>
        <taxon>Bacillati</taxon>
        <taxon>Cyanobacteriota</taxon>
        <taxon>Cyanophyceae</taxon>
        <taxon>Oscillatoriophycideae</taxon>
        <taxon>Chroococcales</taxon>
        <taxon>Geminocystaceae</taxon>
        <taxon>Cyanobacterium</taxon>
    </lineage>
</organism>
<dbReference type="PROSITE" id="PS51257">
    <property type="entry name" value="PROKAR_LIPOPROTEIN"/>
    <property type="match status" value="1"/>
</dbReference>
<evidence type="ECO:0000313" key="3">
    <source>
        <dbReference type="EMBL" id="AFZ54324.1"/>
    </source>
</evidence>
<dbReference type="eggNOG" id="ENOG502Z8F2">
    <property type="taxonomic scope" value="Bacteria"/>
</dbReference>
<name>K9Z5A5_CYAAP</name>
<sequence precursor="true">MFKRIVALFLTIFLSFGTFACGTPNSEAVSNSNNFNNNTNIPSNNIASGKYPVQQATFNDIDGEYTLMLLNTPAGSSPVFRTTNLQMARLTDEEIKEGQSTYAEIKGNEAIMHLTEDFRIEYVHNETQTVTNPDTGRQETVIVRRESNFWTPFAGAMAGQALGSLLFTPRYYVPPVYSGGNLSGIGGYGSTYNQAVQSYRSNYNSVPTVEKNRQSFRSTGTLKNSSGNTINRVNSNNSKATGSGFGSSDLKNSGNSSKYKQPSKNSFGSNKSSGYRRTTPARRSGGFGSRRRR</sequence>
<dbReference type="EMBL" id="CP003947">
    <property type="protein sequence ID" value="AFZ54324.1"/>
    <property type="molecule type" value="Genomic_DNA"/>
</dbReference>
<dbReference type="HOGENOM" id="CLU_064695_0_0_3"/>
<reference evidence="4" key="1">
    <citation type="journal article" date="2013" name="Proc. Natl. Acad. Sci. U.S.A.">
        <title>Improving the coverage of the cyanobacterial phylum using diversity-driven genome sequencing.</title>
        <authorList>
            <person name="Shih P.M."/>
            <person name="Wu D."/>
            <person name="Latifi A."/>
            <person name="Axen S.D."/>
            <person name="Fewer D.P."/>
            <person name="Talla E."/>
            <person name="Calteau A."/>
            <person name="Cai F."/>
            <person name="Tandeau de Marsac N."/>
            <person name="Rippka R."/>
            <person name="Herdman M."/>
            <person name="Sivonen K."/>
            <person name="Coursin T."/>
            <person name="Laurent T."/>
            <person name="Goodwin L."/>
            <person name="Nolan M."/>
            <person name="Davenport K.W."/>
            <person name="Han C.S."/>
            <person name="Rubin E.M."/>
            <person name="Eisen J.A."/>
            <person name="Woyke T."/>
            <person name="Gugger M."/>
            <person name="Kerfeld C.A."/>
        </authorList>
    </citation>
    <scope>NUCLEOTIDE SEQUENCE [LARGE SCALE GENOMIC DNA]</scope>
    <source>
        <strain evidence="4">PCC 10605</strain>
    </source>
</reference>
<feature type="signal peptide" evidence="2">
    <location>
        <begin position="1"/>
        <end position="20"/>
    </location>
</feature>
<evidence type="ECO:0000256" key="2">
    <source>
        <dbReference type="SAM" id="SignalP"/>
    </source>
</evidence>